<evidence type="ECO:0000259" key="1">
    <source>
        <dbReference type="Pfam" id="PF25183"/>
    </source>
</evidence>
<dbReference type="Pfam" id="PF25183">
    <property type="entry name" value="OMP_b-brl_4"/>
    <property type="match status" value="2"/>
</dbReference>
<dbReference type="GO" id="GO:0030246">
    <property type="term" value="F:carbohydrate binding"/>
    <property type="evidence" value="ECO:0007669"/>
    <property type="project" value="InterPro"/>
</dbReference>
<dbReference type="InterPro" id="IPR013784">
    <property type="entry name" value="Carb-bd-like_fold"/>
</dbReference>
<evidence type="ECO:0000313" key="3">
    <source>
        <dbReference type="Proteomes" id="UP000238701"/>
    </source>
</evidence>
<feature type="domain" description="TonB-dependent transporter Oar-like beta-barrel" evidence="1">
    <location>
        <begin position="1028"/>
        <end position="1285"/>
    </location>
</feature>
<dbReference type="SUPFAM" id="SSF49452">
    <property type="entry name" value="Starch-binding domain-like"/>
    <property type="match status" value="1"/>
</dbReference>
<gene>
    <name evidence="2" type="ORF">SBA1_520014</name>
</gene>
<dbReference type="SUPFAM" id="SSF56935">
    <property type="entry name" value="Porins"/>
    <property type="match status" value="1"/>
</dbReference>
<proteinExistence type="predicted"/>
<dbReference type="EMBL" id="OMOD01000147">
    <property type="protein sequence ID" value="SPF44158.1"/>
    <property type="molecule type" value="Genomic_DNA"/>
</dbReference>
<organism evidence="2 3">
    <name type="scientific">Candidatus Sulfotelmatobacter kueseliae</name>
    <dbReference type="NCBI Taxonomy" id="2042962"/>
    <lineage>
        <taxon>Bacteria</taxon>
        <taxon>Pseudomonadati</taxon>
        <taxon>Acidobacteriota</taxon>
        <taxon>Terriglobia</taxon>
        <taxon>Terriglobales</taxon>
        <taxon>Candidatus Korobacteraceae</taxon>
        <taxon>Candidatus Sulfotelmatobacter</taxon>
    </lineage>
</organism>
<evidence type="ECO:0000313" key="2">
    <source>
        <dbReference type="EMBL" id="SPF44158.1"/>
    </source>
</evidence>
<dbReference type="InterPro" id="IPR057601">
    <property type="entry name" value="Oar-like_b-barrel"/>
</dbReference>
<reference evidence="3" key="1">
    <citation type="submission" date="2018-02" db="EMBL/GenBank/DDBJ databases">
        <authorList>
            <person name="Hausmann B."/>
        </authorList>
    </citation>
    <scope>NUCLEOTIDE SEQUENCE [LARGE SCALE GENOMIC DNA]</scope>
    <source>
        <strain evidence="3">Peat soil MAG SbA1</strain>
    </source>
</reference>
<protein>
    <recommendedName>
        <fullName evidence="1">TonB-dependent transporter Oar-like beta-barrel domain-containing protein</fullName>
    </recommendedName>
</protein>
<accession>A0A2U3KX00</accession>
<feature type="domain" description="TonB-dependent transporter Oar-like beta-barrel" evidence="1">
    <location>
        <begin position="251"/>
        <end position="939"/>
    </location>
</feature>
<name>A0A2U3KX00_9BACT</name>
<sequence length="1330" mass="142737">MSCRSSKGLFIHLGYVAAFLAALLVVSVPCARAQHGSEGRVSVTVLDQSGSVVQGAQLELRDLATNEVAKAETQAAGAYTFVNLSLGNYRLTISKSGFKTEVFDKVVVEASKTTDISASLKVGAISETVEVTAGAAPLVETTSSAIGTVVDLKQIEDLPIVGRDLTQMSQLVPGYTGTLLDGGGTWNGLPSIAQGNNIDGVVGSAGRMKFVGAAYPAVEPRVEDIEEMTVQTDQLDLNQGFGNATMQINFITRRGTNAFHGRLFEDYRSDSLNANSWYNDAATYLNPGSPLKKNHFILNEFGGSLGGRIIKDKLFFFGTFSMSKQPGSIDASTWVPTAAAVAGNFSYTDTNGNSQVVNVLTLAGGQHLPTSNAPTTAILGKVATASSHGTLLPTSDPNFQSINWLWSNATTNYFPTVRVDYNPNDKMRLNVAWNMTKTIQPGATPPNLPGPDFTSTAAGNRFKSYTAALGFNWTFSPTLVNELRGGFLYNGSFFAYNGNAPTPGEQQIGWNFPNIPYPDATSMNGTNFQIPTGSYYPVFNASDTLTWQHKAHTVNFGFSWWREQNHYYNGVQGFPVLSMGLANGDPALNVFTSGATGTVPNSSGSQLSEAQELYAVLAGRVSGIGGSYAYSASAKQYEPGIGAYNLDELQKAFGFFIQDSYRIRPTLTLNYGLRWDLTWPDYDLTNAYHSAAPDAIWGPSGINNLFNPGVLNGTLDPQLTQNSAPAKPWYVTPQPAVGLAWNPRFDSGFLSKLTGVDKTVVRVGFSLRRFTEPQQYFWNQAADYGAVYYQSFFANANNTGATGTFAPGSLAWQGQNAGWAPSPQAGPQGVNSPIGGYGINPTQFLKSYSFSDFTFQGGPGINGVTSNIRQPYTESWNIGIQRQLTETKAIEIRYVGNRSLRQWIVLDPNEVNIFESGFLTQFKQAQANLAANNASGQANYSGSFANHGLAGQGATSFFDAAFNGESPGADGSLADYTNPNFAFDVSSGSAGSLASAFTGLGLVDYYCNLVKAGSFAPCTNIGYSGPGGSYSINNLQVNPFATSIGLSELVDKGYSNYNSLQVDFRQRAWHGLQFDANYTWSHTLGISTSNNWQGAVTTFTLRDMRLSYGPTLFDIADSIHINGTYDLPFGKGKPFANRGGIVDRVVGGWTLGSIFAFQTGNPFLLQGGYNTFNDYGDSGVVLNGVTRSQLQSSVGVYRIAGQAAVDFINPKYLANSGTGGGANTGFITPNTTPGTFGQLVWLHGPHYINDDLSISKHFPITERVRFSLQVEMLNAFNHPTFQPGSGSGCSYYCYAAGGGFPNVQAFGFGIGGTSPSYAPRNIEFRGNIEF</sequence>
<dbReference type="Proteomes" id="UP000238701">
    <property type="component" value="Unassembled WGS sequence"/>
</dbReference>
<dbReference type="Pfam" id="PF13620">
    <property type="entry name" value="CarboxypepD_reg"/>
    <property type="match status" value="1"/>
</dbReference>
<dbReference type="Gene3D" id="2.60.40.1120">
    <property type="entry name" value="Carboxypeptidase-like, regulatory domain"/>
    <property type="match status" value="1"/>
</dbReference>